<sequence>MNTPPAAPFPWFRIGIGLGLVLWLLAFAAQAAPLEAGSAQALRERHQKLGEALAHSPLKRPIVLDSQETEGGLQGDVYAVVNHSLEDVRRSLDQSAQWCEMLLLHVNNRRCRVAPGAAGETLTLSVVPRYDKPIEQAFELSFVRRTAQAPRDYLLIDLTADSGPMGTSGYRVMVEGIPLGEHQSFLHFAYSYDHNMVARLATMAYLATFGSEKVGFTVVGKKSNGDPDYIRGLRGLVERNAMRYFLALEASLDGLSMPAAERAEKRQIRWFEAVERYPVQLHEIDLATYLAAKREDRQRDGPPAR</sequence>
<dbReference type="EMBL" id="JAUKVY010000008">
    <property type="protein sequence ID" value="MDO1533318.1"/>
    <property type="molecule type" value="Genomic_DNA"/>
</dbReference>
<proteinExistence type="predicted"/>
<protein>
    <submittedName>
        <fullName evidence="1">Uncharacterized protein</fullName>
    </submittedName>
</protein>
<dbReference type="RefSeq" id="WP_301809672.1">
    <property type="nucleotide sequence ID" value="NZ_JAUJZH010000008.1"/>
</dbReference>
<evidence type="ECO:0000313" key="2">
    <source>
        <dbReference type="Proteomes" id="UP001169027"/>
    </source>
</evidence>
<reference evidence="1" key="1">
    <citation type="submission" date="2023-06" db="EMBL/GenBank/DDBJ databases">
        <authorList>
            <person name="Jiang Y."/>
            <person name="Liu Q."/>
        </authorList>
    </citation>
    <scope>NUCLEOTIDE SEQUENCE</scope>
    <source>
        <strain evidence="1">CGMCC 1.12090</strain>
    </source>
</reference>
<dbReference type="Proteomes" id="UP001169027">
    <property type="component" value="Unassembled WGS sequence"/>
</dbReference>
<accession>A0ABT8S3A4</accession>
<comment type="caution">
    <text evidence="1">The sequence shown here is derived from an EMBL/GenBank/DDBJ whole genome shotgun (WGS) entry which is preliminary data.</text>
</comment>
<name>A0ABT8S3A4_9BURK</name>
<evidence type="ECO:0000313" key="1">
    <source>
        <dbReference type="EMBL" id="MDO1533318.1"/>
    </source>
</evidence>
<keyword evidence="2" id="KW-1185">Reference proteome</keyword>
<organism evidence="1 2">
    <name type="scientific">Variovorax ginsengisoli</name>
    <dbReference type="NCBI Taxonomy" id="363844"/>
    <lineage>
        <taxon>Bacteria</taxon>
        <taxon>Pseudomonadati</taxon>
        <taxon>Pseudomonadota</taxon>
        <taxon>Betaproteobacteria</taxon>
        <taxon>Burkholderiales</taxon>
        <taxon>Comamonadaceae</taxon>
        <taxon>Variovorax</taxon>
    </lineage>
</organism>
<gene>
    <name evidence="1" type="ORF">Q2T77_13545</name>
</gene>